<dbReference type="OrthoDB" id="370799at2"/>
<dbReference type="Proteomes" id="UP000234881">
    <property type="component" value="Unassembled WGS sequence"/>
</dbReference>
<keyword evidence="2" id="KW-1185">Reference proteome</keyword>
<sequence>MTDAVLLDAVKLLADDKFTTGPNWEACHDLCQAHEGEPDYDLGHALVHLIEGDISNARYWYRRAGQEQVEQDIGAEWTRIISYLDN</sequence>
<organism evidence="1 2">
    <name type="scientific">Cohaesibacter celericrescens</name>
    <dbReference type="NCBI Taxonomy" id="2067669"/>
    <lineage>
        <taxon>Bacteria</taxon>
        <taxon>Pseudomonadati</taxon>
        <taxon>Pseudomonadota</taxon>
        <taxon>Alphaproteobacteria</taxon>
        <taxon>Hyphomicrobiales</taxon>
        <taxon>Cohaesibacteraceae</taxon>
    </lineage>
</organism>
<proteinExistence type="predicted"/>
<accession>A0A2N5XPM6</accession>
<evidence type="ECO:0000313" key="2">
    <source>
        <dbReference type="Proteomes" id="UP000234881"/>
    </source>
</evidence>
<dbReference type="AlphaFoldDB" id="A0A2N5XPM6"/>
<protein>
    <submittedName>
        <fullName evidence="1">Uncharacterized protein</fullName>
    </submittedName>
</protein>
<dbReference type="EMBL" id="PKUQ01000031">
    <property type="protein sequence ID" value="PLW76479.1"/>
    <property type="molecule type" value="Genomic_DNA"/>
</dbReference>
<name>A0A2N5XPM6_9HYPH</name>
<gene>
    <name evidence="1" type="ORF">C0081_14960</name>
</gene>
<reference evidence="1 2" key="1">
    <citation type="submission" date="2018-01" db="EMBL/GenBank/DDBJ databases">
        <title>The draft genome sequence of Cohaesibacter sp. H1304.</title>
        <authorList>
            <person name="Wang N.-N."/>
            <person name="Du Z.-J."/>
        </authorList>
    </citation>
    <scope>NUCLEOTIDE SEQUENCE [LARGE SCALE GENOMIC DNA]</scope>
    <source>
        <strain evidence="1 2">H1304</strain>
    </source>
</reference>
<comment type="caution">
    <text evidence="1">The sequence shown here is derived from an EMBL/GenBank/DDBJ whole genome shotgun (WGS) entry which is preliminary data.</text>
</comment>
<dbReference type="RefSeq" id="WP_101534915.1">
    <property type="nucleotide sequence ID" value="NZ_JBFHIU010000002.1"/>
</dbReference>
<evidence type="ECO:0000313" key="1">
    <source>
        <dbReference type="EMBL" id="PLW76479.1"/>
    </source>
</evidence>